<gene>
    <name evidence="1" type="ORF">H9758_07520</name>
</gene>
<organism evidence="1 2">
    <name type="scientific">Candidatus Mediterraneibacter faecipullorum</name>
    <dbReference type="NCBI Taxonomy" id="2838670"/>
    <lineage>
        <taxon>Bacteria</taxon>
        <taxon>Bacillati</taxon>
        <taxon>Bacillota</taxon>
        <taxon>Clostridia</taxon>
        <taxon>Lachnospirales</taxon>
        <taxon>Lachnospiraceae</taxon>
        <taxon>Mediterraneibacter</taxon>
    </lineage>
</organism>
<sequence length="56" mass="6775">MIRGMFGISDMEWPQELIQLEKSDELQETFVSEFIFDFYDVIEDKRLETEEQEIPV</sequence>
<evidence type="ECO:0000313" key="2">
    <source>
        <dbReference type="Proteomes" id="UP000823890"/>
    </source>
</evidence>
<reference evidence="1" key="1">
    <citation type="journal article" date="2021" name="PeerJ">
        <title>Extensive microbial diversity within the chicken gut microbiome revealed by metagenomics and culture.</title>
        <authorList>
            <person name="Gilroy R."/>
            <person name="Ravi A."/>
            <person name="Getino M."/>
            <person name="Pursley I."/>
            <person name="Horton D.L."/>
            <person name="Alikhan N.F."/>
            <person name="Baker D."/>
            <person name="Gharbi K."/>
            <person name="Hall N."/>
            <person name="Watson M."/>
            <person name="Adriaenssens E.M."/>
            <person name="Foster-Nyarko E."/>
            <person name="Jarju S."/>
            <person name="Secka A."/>
            <person name="Antonio M."/>
            <person name="Oren A."/>
            <person name="Chaudhuri R.R."/>
            <person name="La Ragione R."/>
            <person name="Hildebrand F."/>
            <person name="Pallen M.J."/>
        </authorList>
    </citation>
    <scope>NUCLEOTIDE SEQUENCE</scope>
    <source>
        <strain evidence="1">ChiW19-954</strain>
    </source>
</reference>
<comment type="caution">
    <text evidence="1">The sequence shown here is derived from an EMBL/GenBank/DDBJ whole genome shotgun (WGS) entry which is preliminary data.</text>
</comment>
<dbReference type="Proteomes" id="UP000823890">
    <property type="component" value="Unassembled WGS sequence"/>
</dbReference>
<proteinExistence type="predicted"/>
<accession>A0A9D2SUL0</accession>
<name>A0A9D2SUL0_9FIRM</name>
<dbReference type="AlphaFoldDB" id="A0A9D2SUL0"/>
<protein>
    <submittedName>
        <fullName evidence="1">Uncharacterized protein</fullName>
    </submittedName>
</protein>
<evidence type="ECO:0000313" key="1">
    <source>
        <dbReference type="EMBL" id="HJC34425.1"/>
    </source>
</evidence>
<dbReference type="EMBL" id="DWWO01000097">
    <property type="protein sequence ID" value="HJC34425.1"/>
    <property type="molecule type" value="Genomic_DNA"/>
</dbReference>
<reference evidence="1" key="2">
    <citation type="submission" date="2021-04" db="EMBL/GenBank/DDBJ databases">
        <authorList>
            <person name="Gilroy R."/>
        </authorList>
    </citation>
    <scope>NUCLEOTIDE SEQUENCE</scope>
    <source>
        <strain evidence="1">ChiW19-954</strain>
    </source>
</reference>